<name>A0A9W8Y3N5_9PLEO</name>
<evidence type="ECO:0000256" key="1">
    <source>
        <dbReference type="SAM" id="SignalP"/>
    </source>
</evidence>
<keyword evidence="3" id="KW-1185">Reference proteome</keyword>
<dbReference type="Proteomes" id="UP001140560">
    <property type="component" value="Unassembled WGS sequence"/>
</dbReference>
<dbReference type="EMBL" id="JAPEUY010000017">
    <property type="protein sequence ID" value="KAJ4364690.1"/>
    <property type="molecule type" value="Genomic_DNA"/>
</dbReference>
<comment type="caution">
    <text evidence="2">The sequence shown here is derived from an EMBL/GenBank/DDBJ whole genome shotgun (WGS) entry which is preliminary data.</text>
</comment>
<gene>
    <name evidence="2" type="ORF">N0V83_009287</name>
</gene>
<proteinExistence type="predicted"/>
<feature type="chain" id="PRO_5040979216" evidence="1">
    <location>
        <begin position="19"/>
        <end position="106"/>
    </location>
</feature>
<sequence length="106" mass="10084">MVSITFPLITLLATAAFAQDQGISEASNSIATTTQMSSSPTGAIASASSAFASASSVLASVVSSESVKATASPTATSSKGAAATHDAQYAVVLGGGLAAAAAGLFV</sequence>
<protein>
    <submittedName>
        <fullName evidence="2">Uncharacterized protein</fullName>
    </submittedName>
</protein>
<keyword evidence="1" id="KW-0732">Signal</keyword>
<evidence type="ECO:0000313" key="2">
    <source>
        <dbReference type="EMBL" id="KAJ4364690.1"/>
    </source>
</evidence>
<dbReference type="AlphaFoldDB" id="A0A9W8Y3N5"/>
<reference evidence="2" key="1">
    <citation type="submission" date="2022-10" db="EMBL/GenBank/DDBJ databases">
        <title>Tapping the CABI collections for fungal endophytes: first genome assemblies for Collariella, Neodidymelliopsis, Ascochyta clinopodiicola, Didymella pomorum, Didymosphaeria variabile, Neocosmospora piperis and Neocucurbitaria cava.</title>
        <authorList>
            <person name="Hill R."/>
        </authorList>
    </citation>
    <scope>NUCLEOTIDE SEQUENCE</scope>
    <source>
        <strain evidence="2">IMI 356814</strain>
    </source>
</reference>
<accession>A0A9W8Y3N5</accession>
<feature type="signal peptide" evidence="1">
    <location>
        <begin position="1"/>
        <end position="18"/>
    </location>
</feature>
<evidence type="ECO:0000313" key="3">
    <source>
        <dbReference type="Proteomes" id="UP001140560"/>
    </source>
</evidence>
<organism evidence="2 3">
    <name type="scientific">Neocucurbitaria cava</name>
    <dbReference type="NCBI Taxonomy" id="798079"/>
    <lineage>
        <taxon>Eukaryota</taxon>
        <taxon>Fungi</taxon>
        <taxon>Dikarya</taxon>
        <taxon>Ascomycota</taxon>
        <taxon>Pezizomycotina</taxon>
        <taxon>Dothideomycetes</taxon>
        <taxon>Pleosporomycetidae</taxon>
        <taxon>Pleosporales</taxon>
        <taxon>Pleosporineae</taxon>
        <taxon>Cucurbitariaceae</taxon>
        <taxon>Neocucurbitaria</taxon>
    </lineage>
</organism>